<dbReference type="Proteomes" id="UP000752171">
    <property type="component" value="Unassembled WGS sequence"/>
</dbReference>
<feature type="region of interest" description="Disordered" evidence="1">
    <location>
        <begin position="206"/>
        <end position="226"/>
    </location>
</feature>
<feature type="compositionally biased region" description="Acidic residues" evidence="1">
    <location>
        <begin position="210"/>
        <end position="226"/>
    </location>
</feature>
<accession>A0A8T2M4M1</accession>
<dbReference type="SUPFAM" id="SSF47986">
    <property type="entry name" value="DEATH domain"/>
    <property type="match status" value="1"/>
</dbReference>
<dbReference type="PROSITE" id="PS50209">
    <property type="entry name" value="CARD"/>
    <property type="match status" value="1"/>
</dbReference>
<reference evidence="3 4" key="1">
    <citation type="submission" date="2021-07" db="EMBL/GenBank/DDBJ databases">
        <authorList>
            <person name="Imarazene B."/>
            <person name="Zahm M."/>
            <person name="Klopp C."/>
            <person name="Cabau C."/>
            <person name="Beille S."/>
            <person name="Jouanno E."/>
            <person name="Castinel A."/>
            <person name="Lluch J."/>
            <person name="Gil L."/>
            <person name="Kuchtly C."/>
            <person name="Lopez Roques C."/>
            <person name="Donnadieu C."/>
            <person name="Parrinello H."/>
            <person name="Journot L."/>
            <person name="Du K."/>
            <person name="Schartl M."/>
            <person name="Retaux S."/>
            <person name="Guiguen Y."/>
        </authorList>
    </citation>
    <scope>NUCLEOTIDE SEQUENCE [LARGE SCALE GENOMIC DNA]</scope>
    <source>
        <strain evidence="3">Pach_M1</strain>
        <tissue evidence="3">Testis</tissue>
    </source>
</reference>
<protein>
    <recommendedName>
        <fullName evidence="2">CARD domain-containing protein</fullName>
    </recommendedName>
</protein>
<dbReference type="EMBL" id="JAICCE010000006">
    <property type="protein sequence ID" value="KAG9275941.1"/>
    <property type="molecule type" value="Genomic_DNA"/>
</dbReference>
<evidence type="ECO:0000256" key="1">
    <source>
        <dbReference type="SAM" id="MobiDB-lite"/>
    </source>
</evidence>
<evidence type="ECO:0000313" key="3">
    <source>
        <dbReference type="EMBL" id="KAG9275941.1"/>
    </source>
</evidence>
<dbReference type="AlphaFoldDB" id="A0A8T2M4M1"/>
<dbReference type="InterPro" id="IPR001315">
    <property type="entry name" value="CARD"/>
</dbReference>
<organism evidence="3 4">
    <name type="scientific">Astyanax mexicanus</name>
    <name type="common">Blind cave fish</name>
    <name type="synonym">Astyanax fasciatus mexicanus</name>
    <dbReference type="NCBI Taxonomy" id="7994"/>
    <lineage>
        <taxon>Eukaryota</taxon>
        <taxon>Metazoa</taxon>
        <taxon>Chordata</taxon>
        <taxon>Craniata</taxon>
        <taxon>Vertebrata</taxon>
        <taxon>Euteleostomi</taxon>
        <taxon>Actinopterygii</taxon>
        <taxon>Neopterygii</taxon>
        <taxon>Teleostei</taxon>
        <taxon>Ostariophysi</taxon>
        <taxon>Characiformes</taxon>
        <taxon>Characoidei</taxon>
        <taxon>Acestrorhamphidae</taxon>
        <taxon>Acestrorhamphinae</taxon>
        <taxon>Astyanax</taxon>
    </lineage>
</organism>
<gene>
    <name evidence="3" type="ORF">AMEX_G8185</name>
</gene>
<dbReference type="Pfam" id="PF00619">
    <property type="entry name" value="CARD"/>
    <property type="match status" value="1"/>
</dbReference>
<dbReference type="KEGG" id="amex:103027501"/>
<dbReference type="Gene3D" id="1.10.533.10">
    <property type="entry name" value="Death Domain, Fas"/>
    <property type="match status" value="1"/>
</dbReference>
<dbReference type="CDD" id="cd01671">
    <property type="entry name" value="CARD"/>
    <property type="match status" value="1"/>
</dbReference>
<feature type="domain" description="CARD" evidence="2">
    <location>
        <begin position="11"/>
        <end position="88"/>
    </location>
</feature>
<name>A0A8T2M4M1_ASTMX</name>
<proteinExistence type="predicted"/>
<sequence>MDNTVSKRCMAATQPDKTLQRQLCTLTKSMPSRLVEKISACLCRSSTITEYEFQHIQAPATDIQKASQLLLTIHRKGPRACQLFFKCLAVCNPSLFETVTGCTVNAADLDHHHHSEDISCSETTAAVPPYIINIHNSSLSHCIIGNNNDLCCQFSQAQLANDKEEDMQRPDQEVTAEDPTETPSIQVKDSTVEFVIIGDNNYMNVGCSLDSDEQEEQESELEDSEG</sequence>
<feature type="region of interest" description="Disordered" evidence="1">
    <location>
        <begin position="162"/>
        <end position="189"/>
    </location>
</feature>
<evidence type="ECO:0000259" key="2">
    <source>
        <dbReference type="PROSITE" id="PS50209"/>
    </source>
</evidence>
<dbReference type="InterPro" id="IPR011029">
    <property type="entry name" value="DEATH-like_dom_sf"/>
</dbReference>
<evidence type="ECO:0000313" key="4">
    <source>
        <dbReference type="Proteomes" id="UP000752171"/>
    </source>
</evidence>
<comment type="caution">
    <text evidence="3">The sequence shown here is derived from an EMBL/GenBank/DDBJ whole genome shotgun (WGS) entry which is preliminary data.</text>
</comment>
<dbReference type="GO" id="GO:0042981">
    <property type="term" value="P:regulation of apoptotic process"/>
    <property type="evidence" value="ECO:0007669"/>
    <property type="project" value="InterPro"/>
</dbReference>